<name>A0A0M3I6S7_ASCLU</name>
<dbReference type="Gene3D" id="1.20.920.10">
    <property type="entry name" value="Bromodomain-like"/>
    <property type="match status" value="1"/>
</dbReference>
<accession>A0A0M3I6S7</accession>
<reference evidence="4" key="1">
    <citation type="submission" date="2017-02" db="UniProtKB">
        <authorList>
            <consortium name="WormBaseParasite"/>
        </authorList>
    </citation>
    <scope>IDENTIFICATION</scope>
</reference>
<feature type="compositionally biased region" description="Low complexity" evidence="2">
    <location>
        <begin position="7"/>
        <end position="17"/>
    </location>
</feature>
<organism evidence="3 4">
    <name type="scientific">Ascaris lumbricoides</name>
    <name type="common">Giant roundworm</name>
    <dbReference type="NCBI Taxonomy" id="6252"/>
    <lineage>
        <taxon>Eukaryota</taxon>
        <taxon>Metazoa</taxon>
        <taxon>Ecdysozoa</taxon>
        <taxon>Nematoda</taxon>
        <taxon>Chromadorea</taxon>
        <taxon>Rhabditida</taxon>
        <taxon>Spirurina</taxon>
        <taxon>Ascaridomorpha</taxon>
        <taxon>Ascaridoidea</taxon>
        <taxon>Ascarididae</taxon>
        <taxon>Ascaris</taxon>
    </lineage>
</organism>
<keyword evidence="3" id="KW-1185">Reference proteome</keyword>
<dbReference type="SUPFAM" id="SSF47370">
    <property type="entry name" value="Bromodomain"/>
    <property type="match status" value="1"/>
</dbReference>
<evidence type="ECO:0000256" key="2">
    <source>
        <dbReference type="SAM" id="MobiDB-lite"/>
    </source>
</evidence>
<evidence type="ECO:0000313" key="3">
    <source>
        <dbReference type="Proteomes" id="UP000036681"/>
    </source>
</evidence>
<dbReference type="InterPro" id="IPR036427">
    <property type="entry name" value="Bromodomain-like_sf"/>
</dbReference>
<dbReference type="AlphaFoldDB" id="A0A0M3I6S7"/>
<feature type="region of interest" description="Disordered" evidence="2">
    <location>
        <begin position="1"/>
        <end position="41"/>
    </location>
</feature>
<sequence>MNVAGHSPSSSVSSVPSNAHKDPVARKKFLKRRRTQADSQDANNDFETIFANCYEYNRKEDDVWLMCKNIENEYLEKLKLLPTPVCIVVSQLLPVASP</sequence>
<evidence type="ECO:0000256" key="1">
    <source>
        <dbReference type="ARBA" id="ARBA00023117"/>
    </source>
</evidence>
<keyword evidence="1" id="KW-0103">Bromodomain</keyword>
<dbReference type="WBParaSite" id="ALUE_0001278901-mRNA-1">
    <property type="protein sequence ID" value="ALUE_0001278901-mRNA-1"/>
    <property type="gene ID" value="ALUE_0001278901"/>
</dbReference>
<protein>
    <submittedName>
        <fullName evidence="4">Enhancer of zeste2</fullName>
    </submittedName>
</protein>
<evidence type="ECO:0000313" key="4">
    <source>
        <dbReference type="WBParaSite" id="ALUE_0001278901-mRNA-1"/>
    </source>
</evidence>
<dbReference type="Proteomes" id="UP000036681">
    <property type="component" value="Unplaced"/>
</dbReference>
<proteinExistence type="predicted"/>